<dbReference type="GO" id="GO:0005829">
    <property type="term" value="C:cytosol"/>
    <property type="evidence" value="ECO:0007669"/>
    <property type="project" value="TreeGrafter"/>
</dbReference>
<name>A0A1Y6EYE7_9HYPH</name>
<dbReference type="NCBIfam" id="NF005548">
    <property type="entry name" value="PRK07208.1-4"/>
    <property type="match status" value="1"/>
</dbReference>
<dbReference type="PANTHER" id="PTHR21197">
    <property type="entry name" value="UDP-GALACTOPYRANOSE MUTASE"/>
    <property type="match status" value="1"/>
</dbReference>
<dbReference type="RefSeq" id="WP_086469763.1">
    <property type="nucleotide sequence ID" value="NZ_FXWK01000001.1"/>
</dbReference>
<dbReference type="Pfam" id="PF13450">
    <property type="entry name" value="NAD_binding_8"/>
    <property type="match status" value="1"/>
</dbReference>
<dbReference type="InterPro" id="IPR036188">
    <property type="entry name" value="FAD/NAD-bd_sf"/>
</dbReference>
<dbReference type="OrthoDB" id="9769600at2"/>
<dbReference type="GO" id="GO:0050660">
    <property type="term" value="F:flavin adenine dinucleotide binding"/>
    <property type="evidence" value="ECO:0007669"/>
    <property type="project" value="TreeGrafter"/>
</dbReference>
<dbReference type="SUPFAM" id="SSF51971">
    <property type="entry name" value="Nucleotide-binding domain"/>
    <property type="match status" value="1"/>
</dbReference>
<dbReference type="PANTHER" id="PTHR21197:SF0">
    <property type="entry name" value="UDP-GALACTOPYRANOSE MUTASE"/>
    <property type="match status" value="1"/>
</dbReference>
<evidence type="ECO:0000313" key="1">
    <source>
        <dbReference type="EMBL" id="SMQ66281.1"/>
    </source>
</evidence>
<dbReference type="Gene3D" id="3.50.50.60">
    <property type="entry name" value="FAD/NAD(P)-binding domain"/>
    <property type="match status" value="1"/>
</dbReference>
<proteinExistence type="predicted"/>
<dbReference type="AlphaFoldDB" id="A0A1Y6EYE7"/>
<organism evidence="1 2">
    <name type="scientific">Devosia lucknowensis</name>
    <dbReference type="NCBI Taxonomy" id="1096929"/>
    <lineage>
        <taxon>Bacteria</taxon>
        <taxon>Pseudomonadati</taxon>
        <taxon>Pseudomonadota</taxon>
        <taxon>Alphaproteobacteria</taxon>
        <taxon>Hyphomicrobiales</taxon>
        <taxon>Devosiaceae</taxon>
        <taxon>Devosia</taxon>
    </lineage>
</organism>
<gene>
    <name evidence="1" type="ORF">SAMN06295905_1441</name>
</gene>
<dbReference type="Proteomes" id="UP000194474">
    <property type="component" value="Unassembled WGS sequence"/>
</dbReference>
<dbReference type="EMBL" id="FXWK01000001">
    <property type="protein sequence ID" value="SMQ66281.1"/>
    <property type="molecule type" value="Genomic_DNA"/>
</dbReference>
<evidence type="ECO:0000313" key="2">
    <source>
        <dbReference type="Proteomes" id="UP000194474"/>
    </source>
</evidence>
<reference evidence="2" key="1">
    <citation type="submission" date="2017-04" db="EMBL/GenBank/DDBJ databases">
        <authorList>
            <person name="Varghese N."/>
            <person name="Submissions S."/>
        </authorList>
    </citation>
    <scope>NUCLEOTIDE SEQUENCE [LARGE SCALE GENOMIC DNA]</scope>
</reference>
<sequence length="494" mass="55455">MHVETLVIGAGPAGLTTAYELTKAGRSVAVVERDPIYVGGISRTVTYKGYRFDIGGHRFFSKSAEVEAWWTEIMGDEMLQRPRSSRIYYNGKLFDYPLRAMDALTKLGPVEAVRCVLSYAWAKMRPYRNVVSFEQWVVNNFGRRLFEIFFKTYTEKVWGMKCSEISADWAAQRIKGLNLYQAIIQSFGLGRKPEGGGEIIKTLINSFRYPRLGPGQMWERARDKIVAQGGKMMMGSTITDLSQHAATGQWVAIVTDATGRETKVTADHLVSTAAINELVRMLGADGEPDMQQATSGLRYRDFLIVGLIMRGKESFDDNWIYIHDPNVKVGRIQNFKSWSPDMVPDPDTACYGMEYFCNAGDDTWAMSDADLIARAKAEIGKLGLARAEDIIDGAVVRQPKAYPVYDDTYKVHVDTITEGLEARFRNLHLAGRNGMHKYNNQDHAMMTGMLTARNIIAGSIAYDVWTVNEDAEYHEGGNAGTDRIEDRLVPRRVA</sequence>
<protein>
    <submittedName>
        <fullName evidence="1">Protoporphyrinogen oxidase</fullName>
    </submittedName>
</protein>
<keyword evidence="2" id="KW-1185">Reference proteome</keyword>
<dbReference type="NCBIfam" id="NF005545">
    <property type="entry name" value="PRK07208.1-1"/>
    <property type="match status" value="1"/>
</dbReference>
<dbReference type="GO" id="GO:0008767">
    <property type="term" value="F:UDP-galactopyranose mutase activity"/>
    <property type="evidence" value="ECO:0007669"/>
    <property type="project" value="TreeGrafter"/>
</dbReference>
<accession>A0A1Y6EYE7</accession>